<protein>
    <submittedName>
        <fullName evidence="2">Uncharacterized protein</fullName>
    </submittedName>
</protein>
<accession>A0ABD5MKF5</accession>
<dbReference type="GeneID" id="67209839"/>
<keyword evidence="1" id="KW-1133">Transmembrane helix</keyword>
<evidence type="ECO:0000256" key="1">
    <source>
        <dbReference type="SAM" id="Phobius"/>
    </source>
</evidence>
<proteinExistence type="predicted"/>
<dbReference type="EMBL" id="JBHMAJ010000006">
    <property type="protein sequence ID" value="MFB9824323.1"/>
    <property type="molecule type" value="Genomic_DNA"/>
</dbReference>
<name>A0ABD5MKF5_9EURY</name>
<organism evidence="2 3">
    <name type="scientific">Halobaculum roseum</name>
    <dbReference type="NCBI Taxonomy" id="2175149"/>
    <lineage>
        <taxon>Archaea</taxon>
        <taxon>Methanobacteriati</taxon>
        <taxon>Methanobacteriota</taxon>
        <taxon>Stenosarchaea group</taxon>
        <taxon>Halobacteria</taxon>
        <taxon>Halobacteriales</taxon>
        <taxon>Haloferacaceae</taxon>
        <taxon>Halobaculum</taxon>
    </lineage>
</organism>
<dbReference type="RefSeq" id="WP_222922545.1">
    <property type="nucleotide sequence ID" value="NZ_CP082286.1"/>
</dbReference>
<keyword evidence="1" id="KW-0472">Membrane</keyword>
<dbReference type="AlphaFoldDB" id="A0ABD5MKF5"/>
<evidence type="ECO:0000313" key="3">
    <source>
        <dbReference type="Proteomes" id="UP001589595"/>
    </source>
</evidence>
<evidence type="ECO:0000313" key="2">
    <source>
        <dbReference type="EMBL" id="MFB9824323.1"/>
    </source>
</evidence>
<gene>
    <name evidence="2" type="ORF">ACFFOL_09115</name>
</gene>
<feature type="transmembrane region" description="Helical" evidence="1">
    <location>
        <begin position="29"/>
        <end position="46"/>
    </location>
</feature>
<comment type="caution">
    <text evidence="2">The sequence shown here is derived from an EMBL/GenBank/DDBJ whole genome shotgun (WGS) entry which is preliminary data.</text>
</comment>
<reference evidence="2" key="1">
    <citation type="submission" date="2024-09" db="EMBL/GenBank/DDBJ databases">
        <authorList>
            <person name="Sun Q."/>
        </authorList>
    </citation>
    <scope>NUCLEOTIDE SEQUENCE [LARGE SCALE GENOMIC DNA]</scope>
    <source>
        <strain evidence="2">JCM 31273</strain>
    </source>
</reference>
<dbReference type="Proteomes" id="UP001589595">
    <property type="component" value="Unassembled WGS sequence"/>
</dbReference>
<keyword evidence="1" id="KW-0812">Transmembrane</keyword>
<keyword evidence="3" id="KW-1185">Reference proteome</keyword>
<sequence length="116" mass="12486">MRRVTAVVLVSLLIGPIVASVLWNLDERLGIAIAAATLALVVLVLLGRLRAVASGRTDADRGGSGDDGEGDGWSLVPDWQYEGRFAEAGGITRSEQEQAIREIDEQARRESDREQG</sequence>